<dbReference type="Gene3D" id="3.30.450.40">
    <property type="match status" value="1"/>
</dbReference>
<accession>A0A401VUJ3</accession>
<dbReference type="EMBL" id="BHZD01000001">
    <property type="protein sequence ID" value="GCD40743.1"/>
    <property type="molecule type" value="Genomic_DNA"/>
</dbReference>
<evidence type="ECO:0000313" key="2">
    <source>
        <dbReference type="Proteomes" id="UP000286746"/>
    </source>
</evidence>
<protein>
    <recommendedName>
        <fullName evidence="3">GAF domain-containing protein</fullName>
    </recommendedName>
</protein>
<evidence type="ECO:0008006" key="3">
    <source>
        <dbReference type="Google" id="ProtNLM"/>
    </source>
</evidence>
<dbReference type="Proteomes" id="UP000286746">
    <property type="component" value="Unassembled WGS sequence"/>
</dbReference>
<sequence>MTPFGSRTARLVRAAARERDDARLPQRLCAAIRHGLPVDDVSLCLATTPADRQLLAATGPAALRLEEVQYETGEGPGPEAAATGRPVLYPDVRAHPMPYPFFAPRLHEELEHAAAVFAFPLNLGPRTLATADCLRYQPLRLDDPTLDDTMQVLEETAAVLADRCLPYFARDAPLPWRPARLIDDHWGTTYRAAGALAGLLSISVSEALARLRASAFTTGRPLPALAREVLKRHREGPHEEG</sequence>
<name>A0A401VUJ3_STREY</name>
<reference evidence="1 2" key="1">
    <citation type="submission" date="2018-11" db="EMBL/GenBank/DDBJ databases">
        <title>Whole genome sequence of Streptomyces paromomycinus NBRC 15454(T).</title>
        <authorList>
            <person name="Komaki H."/>
            <person name="Tamura T."/>
        </authorList>
    </citation>
    <scope>NUCLEOTIDE SEQUENCE [LARGE SCALE GENOMIC DNA]</scope>
    <source>
        <strain evidence="1 2">NBRC 15454</strain>
    </source>
</reference>
<comment type="caution">
    <text evidence="1">The sequence shown here is derived from an EMBL/GenBank/DDBJ whole genome shotgun (WGS) entry which is preliminary data.</text>
</comment>
<dbReference type="RefSeq" id="WP_125051230.1">
    <property type="nucleotide sequence ID" value="NZ_BHZD01000001.1"/>
</dbReference>
<organism evidence="1 2">
    <name type="scientific">Streptomyces paromomycinus</name>
    <name type="common">Streptomyces rimosus subsp. paromomycinus</name>
    <dbReference type="NCBI Taxonomy" id="92743"/>
    <lineage>
        <taxon>Bacteria</taxon>
        <taxon>Bacillati</taxon>
        <taxon>Actinomycetota</taxon>
        <taxon>Actinomycetes</taxon>
        <taxon>Kitasatosporales</taxon>
        <taxon>Streptomycetaceae</taxon>
        <taxon>Streptomyces</taxon>
    </lineage>
</organism>
<gene>
    <name evidence="1" type="ORF">GKJPGBOP_00396</name>
</gene>
<dbReference type="InterPro" id="IPR029016">
    <property type="entry name" value="GAF-like_dom_sf"/>
</dbReference>
<dbReference type="AlphaFoldDB" id="A0A401VUJ3"/>
<keyword evidence="2" id="KW-1185">Reference proteome</keyword>
<evidence type="ECO:0000313" key="1">
    <source>
        <dbReference type="EMBL" id="GCD40743.1"/>
    </source>
</evidence>
<proteinExistence type="predicted"/>
<dbReference type="SUPFAM" id="SSF55781">
    <property type="entry name" value="GAF domain-like"/>
    <property type="match status" value="1"/>
</dbReference>